<dbReference type="AlphaFoldDB" id="A0A143PHI2"/>
<dbReference type="SUPFAM" id="SSF54909">
    <property type="entry name" value="Dimeric alpha+beta barrel"/>
    <property type="match status" value="1"/>
</dbReference>
<dbReference type="PANTHER" id="PTHR35174">
    <property type="entry name" value="BLL7171 PROTEIN-RELATED"/>
    <property type="match status" value="1"/>
</dbReference>
<gene>
    <name evidence="3" type="ORF">LuPra_01169</name>
</gene>
<name>A0A143PHI2_LUTPR</name>
<dbReference type="InterPro" id="IPR005545">
    <property type="entry name" value="YCII"/>
</dbReference>
<dbReference type="PANTHER" id="PTHR35174:SF3">
    <property type="entry name" value="BLL7171 PROTEIN"/>
    <property type="match status" value="1"/>
</dbReference>
<sequence length="134" mass="13883">MKYMLMMHVAGGGSYQIASWPAPDIAAHIRFMRDFAGKLAAAGELLGAEGLGGPDEAKLVRAGAAGEPITDGVFPESKEFLAGFWLVDVDTPERAYAIAAEASAAPGLGGAPLNLAIEVRQVMSGPPADWTPDT</sequence>
<evidence type="ECO:0000259" key="2">
    <source>
        <dbReference type="Pfam" id="PF03795"/>
    </source>
</evidence>
<dbReference type="EMBL" id="CP015136">
    <property type="protein sequence ID" value="AMY07981.1"/>
    <property type="molecule type" value="Genomic_DNA"/>
</dbReference>
<reference evidence="3 4" key="1">
    <citation type="journal article" date="2016" name="Genome Announc.">
        <title>First Complete Genome Sequence of a Subdivision 6 Acidobacterium Strain.</title>
        <authorList>
            <person name="Huang S."/>
            <person name="Vieira S."/>
            <person name="Bunk B."/>
            <person name="Riedel T."/>
            <person name="Sproer C."/>
            <person name="Overmann J."/>
        </authorList>
    </citation>
    <scope>NUCLEOTIDE SEQUENCE [LARGE SCALE GENOMIC DNA]</scope>
    <source>
        <strain evidence="4">DSM 100886 HEG_-6_39</strain>
    </source>
</reference>
<evidence type="ECO:0000313" key="4">
    <source>
        <dbReference type="Proteomes" id="UP000076079"/>
    </source>
</evidence>
<reference evidence="4" key="2">
    <citation type="submission" date="2016-04" db="EMBL/GenBank/DDBJ databases">
        <title>First Complete Genome Sequence of a Subdivision 6 Acidobacterium.</title>
        <authorList>
            <person name="Huang S."/>
            <person name="Vieira S."/>
            <person name="Bunk B."/>
            <person name="Riedel T."/>
            <person name="Sproeer C."/>
            <person name="Overmann J."/>
        </authorList>
    </citation>
    <scope>NUCLEOTIDE SEQUENCE [LARGE SCALE GENOMIC DNA]</scope>
    <source>
        <strain evidence="4">DSM 100886 HEG_-6_39</strain>
    </source>
</reference>
<evidence type="ECO:0000256" key="1">
    <source>
        <dbReference type="ARBA" id="ARBA00007689"/>
    </source>
</evidence>
<dbReference type="PATRIC" id="fig|1813736.3.peg.1214"/>
<dbReference type="STRING" id="1855912.LuPra_01169"/>
<dbReference type="RefSeq" id="WP_110169863.1">
    <property type="nucleotide sequence ID" value="NZ_CP015136.1"/>
</dbReference>
<dbReference type="KEGG" id="abac:LuPra_01169"/>
<dbReference type="Proteomes" id="UP000076079">
    <property type="component" value="Chromosome"/>
</dbReference>
<dbReference type="InterPro" id="IPR011008">
    <property type="entry name" value="Dimeric_a/b-barrel"/>
</dbReference>
<comment type="similarity">
    <text evidence="1">Belongs to the YciI family.</text>
</comment>
<accession>A0A143PHI2</accession>
<dbReference type="Pfam" id="PF03795">
    <property type="entry name" value="YCII"/>
    <property type="match status" value="1"/>
</dbReference>
<evidence type="ECO:0000313" key="3">
    <source>
        <dbReference type="EMBL" id="AMY07981.1"/>
    </source>
</evidence>
<feature type="domain" description="YCII-related" evidence="2">
    <location>
        <begin position="25"/>
        <end position="103"/>
    </location>
</feature>
<organism evidence="3 4">
    <name type="scientific">Luteitalea pratensis</name>
    <dbReference type="NCBI Taxonomy" id="1855912"/>
    <lineage>
        <taxon>Bacteria</taxon>
        <taxon>Pseudomonadati</taxon>
        <taxon>Acidobacteriota</taxon>
        <taxon>Vicinamibacteria</taxon>
        <taxon>Vicinamibacterales</taxon>
        <taxon>Vicinamibacteraceae</taxon>
        <taxon>Luteitalea</taxon>
    </lineage>
</organism>
<dbReference type="Gene3D" id="3.30.70.1060">
    <property type="entry name" value="Dimeric alpha+beta barrel"/>
    <property type="match status" value="1"/>
</dbReference>
<keyword evidence="4" id="KW-1185">Reference proteome</keyword>
<protein>
    <submittedName>
        <fullName evidence="3">YCII-related domain protein</fullName>
    </submittedName>
</protein>
<dbReference type="OrthoDB" id="9807535at2"/>
<proteinExistence type="inferred from homology"/>